<sequence>MAMVTEFKVEFDCRNGFLFFQGSSPRTGYDDSCAPKRLLPRYTITERNRGNDGVPPARPPPEIQNDLATGNVLVVKKPKKSTNSELILYMNDFIGYHRFMFSANRFPALISVIVSLWILSGAEVETSEQKRLTSMALILAAWILLGQLYALHNHCNSHRAAFIQTTFRVIHLCVDIPLSVAVILCASASINSSAFCDDNDLVLLAMSLIILTLSTAALLFGIFACRVLYVNAKSLE</sequence>
<organism evidence="4">
    <name type="scientific">Anisakis simplex</name>
    <name type="common">Herring worm</name>
    <dbReference type="NCBI Taxonomy" id="6269"/>
    <lineage>
        <taxon>Eukaryota</taxon>
        <taxon>Metazoa</taxon>
        <taxon>Ecdysozoa</taxon>
        <taxon>Nematoda</taxon>
        <taxon>Chromadorea</taxon>
        <taxon>Rhabditida</taxon>
        <taxon>Spirurina</taxon>
        <taxon>Ascaridomorpha</taxon>
        <taxon>Ascaridoidea</taxon>
        <taxon>Anisakidae</taxon>
        <taxon>Anisakis</taxon>
        <taxon>Anisakis simplex complex</taxon>
    </lineage>
</organism>
<protein>
    <submittedName>
        <fullName evidence="4">Neur_chan_memb domain-containing protein</fullName>
    </submittedName>
</protein>
<dbReference type="Proteomes" id="UP000267096">
    <property type="component" value="Unassembled WGS sequence"/>
</dbReference>
<dbReference type="WBParaSite" id="ASIM_0001459001-mRNA-1">
    <property type="protein sequence ID" value="ASIM_0001459001-mRNA-1"/>
    <property type="gene ID" value="ASIM_0001459001"/>
</dbReference>
<gene>
    <name evidence="2" type="ORF">ASIM_LOCUS14000</name>
</gene>
<proteinExistence type="predicted"/>
<feature type="transmembrane region" description="Helical" evidence="1">
    <location>
        <begin position="202"/>
        <end position="229"/>
    </location>
</feature>
<feature type="transmembrane region" description="Helical" evidence="1">
    <location>
        <begin position="132"/>
        <end position="151"/>
    </location>
</feature>
<dbReference type="EMBL" id="UYRR01031574">
    <property type="protein sequence ID" value="VDK51140.1"/>
    <property type="molecule type" value="Genomic_DNA"/>
</dbReference>
<keyword evidence="1" id="KW-0472">Membrane</keyword>
<keyword evidence="1" id="KW-0812">Transmembrane</keyword>
<dbReference type="OrthoDB" id="5799294at2759"/>
<reference evidence="4" key="1">
    <citation type="submission" date="2017-02" db="UniProtKB">
        <authorList>
            <consortium name="WormBaseParasite"/>
        </authorList>
    </citation>
    <scope>IDENTIFICATION</scope>
</reference>
<evidence type="ECO:0000256" key="1">
    <source>
        <dbReference type="SAM" id="Phobius"/>
    </source>
</evidence>
<name>A0A0M3K158_ANISI</name>
<dbReference type="AlphaFoldDB" id="A0A0M3K158"/>
<evidence type="ECO:0000313" key="4">
    <source>
        <dbReference type="WBParaSite" id="ASIM_0001459001-mRNA-1"/>
    </source>
</evidence>
<accession>A0A0M3K158</accession>
<feature type="transmembrane region" description="Helical" evidence="1">
    <location>
        <begin position="99"/>
        <end position="120"/>
    </location>
</feature>
<keyword evidence="3" id="KW-1185">Reference proteome</keyword>
<evidence type="ECO:0000313" key="2">
    <source>
        <dbReference type="EMBL" id="VDK51140.1"/>
    </source>
</evidence>
<keyword evidence="1" id="KW-1133">Transmembrane helix</keyword>
<reference evidence="2 3" key="2">
    <citation type="submission" date="2018-11" db="EMBL/GenBank/DDBJ databases">
        <authorList>
            <consortium name="Pathogen Informatics"/>
        </authorList>
    </citation>
    <scope>NUCLEOTIDE SEQUENCE [LARGE SCALE GENOMIC DNA]</scope>
</reference>
<feature type="transmembrane region" description="Helical" evidence="1">
    <location>
        <begin position="172"/>
        <end position="190"/>
    </location>
</feature>
<evidence type="ECO:0000313" key="3">
    <source>
        <dbReference type="Proteomes" id="UP000267096"/>
    </source>
</evidence>